<dbReference type="EMBL" id="JACOPR010000003">
    <property type="protein sequence ID" value="MBC5730538.1"/>
    <property type="molecule type" value="Genomic_DNA"/>
</dbReference>
<keyword evidence="2" id="KW-1185">Reference proteome</keyword>
<dbReference type="SUPFAM" id="SSF54909">
    <property type="entry name" value="Dimeric alpha+beta barrel"/>
    <property type="match status" value="1"/>
</dbReference>
<proteinExistence type="predicted"/>
<accession>A0ABR7HSQ9</accession>
<organism evidence="1 2">
    <name type="scientific">Pseudoflavonifractor hominis</name>
    <dbReference type="NCBI Taxonomy" id="2763059"/>
    <lineage>
        <taxon>Bacteria</taxon>
        <taxon>Bacillati</taxon>
        <taxon>Bacillota</taxon>
        <taxon>Clostridia</taxon>
        <taxon>Eubacteriales</taxon>
        <taxon>Oscillospiraceae</taxon>
        <taxon>Pseudoflavonifractor</taxon>
    </lineage>
</organism>
<reference evidence="1 2" key="1">
    <citation type="submission" date="2020-08" db="EMBL/GenBank/DDBJ databases">
        <title>Genome public.</title>
        <authorList>
            <person name="Liu C."/>
            <person name="Sun Q."/>
        </authorList>
    </citation>
    <scope>NUCLEOTIDE SEQUENCE [LARGE SCALE GENOMIC DNA]</scope>
    <source>
        <strain evidence="1 2">New-38</strain>
    </source>
</reference>
<dbReference type="InterPro" id="IPR011008">
    <property type="entry name" value="Dimeric_a/b-barrel"/>
</dbReference>
<gene>
    <name evidence="1" type="ORF">H8S34_06785</name>
</gene>
<dbReference type="NCBIfam" id="TIGR03792">
    <property type="entry name" value="TIGR03792 family protein"/>
    <property type="match status" value="1"/>
</dbReference>
<protein>
    <submittedName>
        <fullName evidence="1">TIGR03792 family protein</fullName>
    </submittedName>
</protein>
<evidence type="ECO:0000313" key="1">
    <source>
        <dbReference type="EMBL" id="MBC5730538.1"/>
    </source>
</evidence>
<dbReference type="Proteomes" id="UP000660021">
    <property type="component" value="Unassembled WGS sequence"/>
</dbReference>
<dbReference type="InterPro" id="IPR022512">
    <property type="entry name" value="CHP03792"/>
</dbReference>
<sequence>MELKHINKLEKPIAVEEIRVMVSPDWVDRWVELDDEVWTSRLKVSEGFLGKEIWISRDVPGEINVVIYWADYDIWQSHDKSGWCIELDQQMEQRMEGHLLSMEFKFKKNQNFKCYEMSNV</sequence>
<comment type="caution">
    <text evidence="1">The sequence shown here is derived from an EMBL/GenBank/DDBJ whole genome shotgun (WGS) entry which is preliminary data.</text>
</comment>
<name>A0ABR7HSQ9_9FIRM</name>
<dbReference type="RefSeq" id="WP_101691845.1">
    <property type="nucleotide sequence ID" value="NZ_JACOPR010000003.1"/>
</dbReference>
<evidence type="ECO:0000313" key="2">
    <source>
        <dbReference type="Proteomes" id="UP000660021"/>
    </source>
</evidence>